<evidence type="ECO:0000313" key="1">
    <source>
        <dbReference type="EMBL" id="ECL0382776.1"/>
    </source>
</evidence>
<name>A0A5Y7F0A6_CAMCO</name>
<reference evidence="1" key="1">
    <citation type="submission" date="2019-06" db="EMBL/GenBank/DDBJ databases">
        <authorList>
            <consortium name="NARMS: The National Antimicrobial Resistance Monitoring System"/>
        </authorList>
    </citation>
    <scope>NUCLEOTIDE SEQUENCE</scope>
    <source>
        <strain evidence="1">FSIS11921988</strain>
    </source>
</reference>
<dbReference type="RefSeq" id="WP_002796944.1">
    <property type="nucleotide sequence ID" value="NZ_JAVRDW010000022.1"/>
</dbReference>
<protein>
    <recommendedName>
        <fullName evidence="2">DUF2335 domain-containing protein</fullName>
    </recommendedName>
</protein>
<dbReference type="AlphaFoldDB" id="A0A5Y7F0A6"/>
<evidence type="ECO:0008006" key="2">
    <source>
        <dbReference type="Google" id="ProtNLM"/>
    </source>
</evidence>
<sequence length="116" mass="12988">MKNEILKDNKEIETFEKVGKVMAEIEVSKQKATLAQIEATREDNQRQYDFAVNKLTKENKKWHKSMNIACTAVFILLIASLYLILFTEKIEIGLGLLSTTLASVFGYLAGVGSSKS</sequence>
<proteinExistence type="predicted"/>
<comment type="caution">
    <text evidence="1">The sequence shown here is derived from an EMBL/GenBank/DDBJ whole genome shotgun (WGS) entry which is preliminary data.</text>
</comment>
<dbReference type="EMBL" id="AAJEPP010000001">
    <property type="protein sequence ID" value="ECL0382776.1"/>
    <property type="molecule type" value="Genomic_DNA"/>
</dbReference>
<gene>
    <name evidence="1" type="ORF">FKJ15_00930</name>
</gene>
<accession>A0A5Y7F0A6</accession>
<organism evidence="1">
    <name type="scientific">Campylobacter coli</name>
    <dbReference type="NCBI Taxonomy" id="195"/>
    <lineage>
        <taxon>Bacteria</taxon>
        <taxon>Pseudomonadati</taxon>
        <taxon>Campylobacterota</taxon>
        <taxon>Epsilonproteobacteria</taxon>
        <taxon>Campylobacterales</taxon>
        <taxon>Campylobacteraceae</taxon>
        <taxon>Campylobacter</taxon>
    </lineage>
</organism>